<dbReference type="Proteomes" id="UP000587942">
    <property type="component" value="Unassembled WGS sequence"/>
</dbReference>
<dbReference type="Pfam" id="PF10720">
    <property type="entry name" value="DUF2515"/>
    <property type="match status" value="1"/>
</dbReference>
<dbReference type="EMBL" id="JAAVUM010000015">
    <property type="protein sequence ID" value="NKE07383.1"/>
    <property type="molecule type" value="Genomic_DNA"/>
</dbReference>
<evidence type="ECO:0000313" key="1">
    <source>
        <dbReference type="EMBL" id="NKE07383.1"/>
    </source>
</evidence>
<accession>A0A846TFV3</accession>
<gene>
    <name evidence="1" type="ORF">GWK17_18195</name>
</gene>
<name>A0A846TFV3_9BACI</name>
<organism evidence="1 2">
    <name type="scientific">Mesobacillus selenatarsenatis</name>
    <dbReference type="NCBI Taxonomy" id="388741"/>
    <lineage>
        <taxon>Bacteria</taxon>
        <taxon>Bacillati</taxon>
        <taxon>Bacillota</taxon>
        <taxon>Bacilli</taxon>
        <taxon>Bacillales</taxon>
        <taxon>Bacillaceae</taxon>
        <taxon>Mesobacillus</taxon>
    </lineage>
</organism>
<comment type="caution">
    <text evidence="1">The sequence shown here is derived from an EMBL/GenBank/DDBJ whole genome shotgun (WGS) entry which is preliminary data.</text>
</comment>
<dbReference type="InterPro" id="IPR019658">
    <property type="entry name" value="DUF2515"/>
</dbReference>
<evidence type="ECO:0000313" key="2">
    <source>
        <dbReference type="Proteomes" id="UP000587942"/>
    </source>
</evidence>
<reference evidence="1 2" key="1">
    <citation type="submission" date="2020-03" db="EMBL/GenBank/DDBJ databases">
        <authorList>
            <person name="Sun Q."/>
        </authorList>
    </citation>
    <scope>NUCLEOTIDE SEQUENCE [LARGE SCALE GENOMIC DNA]</scope>
    <source>
        <strain evidence="1 2">KACC 21451</strain>
    </source>
</reference>
<dbReference type="AlphaFoldDB" id="A0A846TFV3"/>
<proteinExistence type="predicted"/>
<protein>
    <submittedName>
        <fullName evidence="1">DUF2515 domain-containing protein</fullName>
    </submittedName>
</protein>
<sequence length="375" mass="44341">MISFLKRRIKSPIEVVKGNLQKRQKVKQVRNPTAEEKKIIIEIKRKTEQLNENNITRTKAYLDFYLKHPEIHWAFLAHMVSRNGGWSMTDLKAELLKRLLSKGEKESYFLFLERGNWLIFQDAYPQLLLYEESLKRKESLFSLLPHLDVSIFMETIWEHFWKSSNPSLLTIGLIINEQHYIENRVIRNKKYIKEVFSTLEFEIQDILSFNQILFPYNDYGVIKLAGQTVNQFESLRERIQLGKRLYAVLFDDGLLKKVEEWARLHPHTGSRKDYWPHIFNEVHEGSPGLKYQIKLRSCKLNPGARRIYSPTLQNVWKNLPHPEAEGGEWFDDIKVIEYLREIEAPSVGNIEYEYCQTLEKLELAAFAKKIVSILD</sequence>